<name>A0ABS0PAV7_9BRAD</name>
<reference evidence="2 3" key="1">
    <citation type="submission" date="2020-07" db="EMBL/GenBank/DDBJ databases">
        <title>Bradyrhizobium diversity isolated from nodules of indigenous legumes of Western Australia.</title>
        <authorList>
            <person name="Klepa M.S."/>
        </authorList>
    </citation>
    <scope>NUCLEOTIDE SEQUENCE [LARGE SCALE GENOMIC DNA]</scope>
    <source>
        <strain evidence="2 3">CNPSo 4019</strain>
    </source>
</reference>
<dbReference type="RefSeq" id="WP_197968517.1">
    <property type="nucleotide sequence ID" value="NZ_JACEGD010000032.1"/>
</dbReference>
<accession>A0ABS0PAV7</accession>
<organism evidence="2 3">
    <name type="scientific">Bradyrhizobium diversitatis</name>
    <dbReference type="NCBI Taxonomy" id="2755406"/>
    <lineage>
        <taxon>Bacteria</taxon>
        <taxon>Pseudomonadati</taxon>
        <taxon>Pseudomonadota</taxon>
        <taxon>Alphaproteobacteria</taxon>
        <taxon>Hyphomicrobiales</taxon>
        <taxon>Nitrobacteraceae</taxon>
        <taxon>Bradyrhizobium</taxon>
    </lineage>
</organism>
<feature type="compositionally biased region" description="Basic and acidic residues" evidence="1">
    <location>
        <begin position="1"/>
        <end position="13"/>
    </location>
</feature>
<feature type="region of interest" description="Disordered" evidence="1">
    <location>
        <begin position="1"/>
        <end position="24"/>
    </location>
</feature>
<gene>
    <name evidence="2" type="ORF">H1B27_29805</name>
</gene>
<dbReference type="Proteomes" id="UP001194539">
    <property type="component" value="Unassembled WGS sequence"/>
</dbReference>
<evidence type="ECO:0000313" key="2">
    <source>
        <dbReference type="EMBL" id="MBH5390445.1"/>
    </source>
</evidence>
<keyword evidence="3" id="KW-1185">Reference proteome</keyword>
<evidence type="ECO:0000313" key="3">
    <source>
        <dbReference type="Proteomes" id="UP001194539"/>
    </source>
</evidence>
<sequence>MNNDLKRDDDSQSHRALVAGANVPVSPRGTTDVARAQLANEAICVRPASPAADFLLNFLPARASYS</sequence>
<evidence type="ECO:0000256" key="1">
    <source>
        <dbReference type="SAM" id="MobiDB-lite"/>
    </source>
</evidence>
<dbReference type="EMBL" id="JACEGD010000032">
    <property type="protein sequence ID" value="MBH5390445.1"/>
    <property type="molecule type" value="Genomic_DNA"/>
</dbReference>
<protein>
    <submittedName>
        <fullName evidence="2">Uncharacterized protein</fullName>
    </submittedName>
</protein>
<proteinExistence type="predicted"/>
<comment type="caution">
    <text evidence="2">The sequence shown here is derived from an EMBL/GenBank/DDBJ whole genome shotgun (WGS) entry which is preliminary data.</text>
</comment>